<dbReference type="Pfam" id="PF00264">
    <property type="entry name" value="Tyrosinase"/>
    <property type="match status" value="1"/>
</dbReference>
<feature type="domain" description="Tyrosinase copper-binding" evidence="4">
    <location>
        <begin position="238"/>
        <end position="431"/>
    </location>
</feature>
<dbReference type="InterPro" id="IPR050316">
    <property type="entry name" value="Tyrosinase/Hemocyanin"/>
</dbReference>
<name>D7G9A4_ECTSI</name>
<keyword evidence="2" id="KW-0186">Copper</keyword>
<dbReference type="EMBL" id="FN649734">
    <property type="protein sequence ID" value="CBJ28247.1"/>
    <property type="molecule type" value="Genomic_DNA"/>
</dbReference>
<accession>D7G9A4</accession>
<keyword evidence="3" id="KW-0812">Transmembrane</keyword>
<sequence length="682" mass="76360">MPQGMYGSTTTTDDQESRLSIRSRKVSFDNICEGLTMMQPHARRWWSRVGAGALVLAAAVVGLAYNNRQVHTTASLTTSGANSFVDVVIPSDNTPEETIQIAPRPFPKDYPWLRDVKLIEPHRETILAVSSPRDGYDYIWEVRAGETDEADLIATASGAEAVVTLTVLDENMITVKEVHPDGEIVRQLDEMVMVKYVRREIRTLTDEERVELLDAMHQLWAVRVHGGEGIELYGDDYADISSINRLHFKAAQNKSCDHFHDGLGFLTSHSVLTNTFEYSLQRVNPKLTVPYWDFTIEYHEAEIAGDDDDITINSPLFQESWFGTADPVDNVVKDGRWARTEIPAMDLGSPGELIPDVYGLLRSRWTVNSSPYLTRGLGKLCDGSVLDTYAWPSCEEHHNLVMDYDDFYSWVSESMYSPHGPVHTWIGGVLNCEDTISSISSLVGEKNANSLSLNTFDQRKNLWRDGFFACEGSAAVGAPADELLLSGKCGCLGYDLNQGDDWKTIYTNSTLDFDDVIGDYDDETKRQVVAAVCASTIYDGDHLHAGSSLDPTFWPMHPTMERLFMFSSLTGQLTDFHWPDSEFSYSDSDGNTVVETTSTYGDTCHGHGGSDVFPFGLLDDDDDAFKIKTGMQGNEETGNKLTNREVLAVLDARYNMLPYVYDNFRWDHCLQDGIDFYDAWDA</sequence>
<keyword evidence="3" id="KW-0472">Membrane</keyword>
<dbReference type="EMBL" id="FN649212">
    <property type="protein sequence ID" value="CBJ28247.1"/>
    <property type="molecule type" value="Genomic_DNA"/>
</dbReference>
<dbReference type="InterPro" id="IPR008922">
    <property type="entry name" value="Di-copper_centre_dom_sf"/>
</dbReference>
<dbReference type="Gene3D" id="1.10.1280.10">
    <property type="entry name" value="Di-copper center containing domain from catechol oxidase"/>
    <property type="match status" value="1"/>
</dbReference>
<evidence type="ECO:0000259" key="4">
    <source>
        <dbReference type="Pfam" id="PF00264"/>
    </source>
</evidence>
<keyword evidence="6" id="KW-1185">Reference proteome</keyword>
<dbReference type="InterPro" id="IPR002227">
    <property type="entry name" value="Tyrosinase_Cu-bd"/>
</dbReference>
<evidence type="ECO:0000256" key="2">
    <source>
        <dbReference type="ARBA" id="ARBA00023008"/>
    </source>
</evidence>
<dbReference type="GO" id="GO:0016491">
    <property type="term" value="F:oxidoreductase activity"/>
    <property type="evidence" value="ECO:0007669"/>
    <property type="project" value="InterPro"/>
</dbReference>
<reference evidence="5 6" key="1">
    <citation type="journal article" date="2010" name="Nature">
        <title>The Ectocarpus genome and the independent evolution of multicellularity in brown algae.</title>
        <authorList>
            <person name="Cock J.M."/>
            <person name="Sterck L."/>
            <person name="Rouze P."/>
            <person name="Scornet D."/>
            <person name="Allen A.E."/>
            <person name="Amoutzias G."/>
            <person name="Anthouard V."/>
            <person name="Artiguenave F."/>
            <person name="Aury J.M."/>
            <person name="Badger J.H."/>
            <person name="Beszteri B."/>
            <person name="Billiau K."/>
            <person name="Bonnet E."/>
            <person name="Bothwell J.H."/>
            <person name="Bowler C."/>
            <person name="Boyen C."/>
            <person name="Brownlee C."/>
            <person name="Carrano C.J."/>
            <person name="Charrier B."/>
            <person name="Cho G.Y."/>
            <person name="Coelho S.M."/>
            <person name="Collen J."/>
            <person name="Corre E."/>
            <person name="Da Silva C."/>
            <person name="Delage L."/>
            <person name="Delaroque N."/>
            <person name="Dittami S.M."/>
            <person name="Doulbeau S."/>
            <person name="Elias M."/>
            <person name="Farnham G."/>
            <person name="Gachon C.M."/>
            <person name="Gschloessl B."/>
            <person name="Heesch S."/>
            <person name="Jabbari K."/>
            <person name="Jubin C."/>
            <person name="Kawai H."/>
            <person name="Kimura K."/>
            <person name="Kloareg B."/>
            <person name="Kupper F.C."/>
            <person name="Lang D."/>
            <person name="Le Bail A."/>
            <person name="Leblanc C."/>
            <person name="Lerouge P."/>
            <person name="Lohr M."/>
            <person name="Lopez P.J."/>
            <person name="Martens C."/>
            <person name="Maumus F."/>
            <person name="Michel G."/>
            <person name="Miranda-Saavedra D."/>
            <person name="Morales J."/>
            <person name="Moreau H."/>
            <person name="Motomura T."/>
            <person name="Nagasato C."/>
            <person name="Napoli C.A."/>
            <person name="Nelson D.R."/>
            <person name="Nyvall-Collen P."/>
            <person name="Peters A.F."/>
            <person name="Pommier C."/>
            <person name="Potin P."/>
            <person name="Poulain J."/>
            <person name="Quesneville H."/>
            <person name="Read B."/>
            <person name="Rensing S.A."/>
            <person name="Ritter A."/>
            <person name="Rousvoal S."/>
            <person name="Samanta M."/>
            <person name="Samson G."/>
            <person name="Schroeder D.C."/>
            <person name="Segurens B."/>
            <person name="Strittmatter M."/>
            <person name="Tonon T."/>
            <person name="Tregear J.W."/>
            <person name="Valentin K."/>
            <person name="von Dassow P."/>
            <person name="Yamagishi T."/>
            <person name="Van de Peer Y."/>
            <person name="Wincker P."/>
        </authorList>
    </citation>
    <scope>NUCLEOTIDE SEQUENCE [LARGE SCALE GENOMIC DNA]</scope>
    <source>
        <strain evidence="6">Ec32 / CCAP1310/4</strain>
    </source>
</reference>
<evidence type="ECO:0000256" key="3">
    <source>
        <dbReference type="SAM" id="Phobius"/>
    </source>
</evidence>
<keyword evidence="3" id="KW-1133">Transmembrane helix</keyword>
<evidence type="ECO:0000313" key="5">
    <source>
        <dbReference type="EMBL" id="CBJ28247.1"/>
    </source>
</evidence>
<dbReference type="InParanoid" id="D7G9A4"/>
<dbReference type="Proteomes" id="UP000002630">
    <property type="component" value="Linkage Group LG09"/>
</dbReference>
<evidence type="ECO:0000256" key="1">
    <source>
        <dbReference type="ARBA" id="ARBA00022723"/>
    </source>
</evidence>
<proteinExistence type="predicted"/>
<dbReference type="GO" id="GO:0046872">
    <property type="term" value="F:metal ion binding"/>
    <property type="evidence" value="ECO:0007669"/>
    <property type="project" value="UniProtKB-KW"/>
</dbReference>
<evidence type="ECO:0000313" key="6">
    <source>
        <dbReference type="Proteomes" id="UP000002630"/>
    </source>
</evidence>
<dbReference type="AlphaFoldDB" id="D7G9A4"/>
<dbReference type="PANTHER" id="PTHR11474">
    <property type="entry name" value="TYROSINASE FAMILY MEMBER"/>
    <property type="match status" value="1"/>
</dbReference>
<dbReference type="SUPFAM" id="SSF48056">
    <property type="entry name" value="Di-copper centre-containing domain"/>
    <property type="match status" value="1"/>
</dbReference>
<dbReference type="STRING" id="2880.D7G9A4"/>
<gene>
    <name evidence="5" type="ORF">Esi_0097_0020</name>
</gene>
<feature type="transmembrane region" description="Helical" evidence="3">
    <location>
        <begin position="45"/>
        <end position="65"/>
    </location>
</feature>
<organism evidence="5 6">
    <name type="scientific">Ectocarpus siliculosus</name>
    <name type="common">Brown alga</name>
    <name type="synonym">Conferva siliculosa</name>
    <dbReference type="NCBI Taxonomy" id="2880"/>
    <lineage>
        <taxon>Eukaryota</taxon>
        <taxon>Sar</taxon>
        <taxon>Stramenopiles</taxon>
        <taxon>Ochrophyta</taxon>
        <taxon>PX clade</taxon>
        <taxon>Phaeophyceae</taxon>
        <taxon>Ectocarpales</taxon>
        <taxon>Ectocarpaceae</taxon>
        <taxon>Ectocarpus</taxon>
    </lineage>
</organism>
<dbReference type="PANTHER" id="PTHR11474:SF126">
    <property type="entry name" value="TYROSINASE-LIKE PROTEIN TYR-1-RELATED"/>
    <property type="match status" value="1"/>
</dbReference>
<keyword evidence="1" id="KW-0479">Metal-binding</keyword>
<protein>
    <submittedName>
        <fullName evidence="5">Ortho-aminophenol oxidase</fullName>
    </submittedName>
</protein>
<dbReference type="OrthoDB" id="199749at2759"/>